<keyword evidence="5 7" id="KW-1133">Transmembrane helix</keyword>
<evidence type="ECO:0000313" key="10">
    <source>
        <dbReference type="Proteomes" id="UP000705867"/>
    </source>
</evidence>
<evidence type="ECO:0000256" key="7">
    <source>
        <dbReference type="SAM" id="Phobius"/>
    </source>
</evidence>
<organism evidence="9 10">
    <name type="scientific">Candidatus Nitrobium versatile</name>
    <dbReference type="NCBI Taxonomy" id="2884831"/>
    <lineage>
        <taxon>Bacteria</taxon>
        <taxon>Pseudomonadati</taxon>
        <taxon>Nitrospirota</taxon>
        <taxon>Nitrospiria</taxon>
        <taxon>Nitrospirales</taxon>
        <taxon>Nitrospiraceae</taxon>
        <taxon>Candidatus Nitrobium</taxon>
    </lineage>
</organism>
<dbReference type="PANTHER" id="PTHR30012">
    <property type="entry name" value="GENERAL SECRETION PATHWAY PROTEIN"/>
    <property type="match status" value="1"/>
</dbReference>
<reference evidence="9" key="2">
    <citation type="submission" date="2021-08" db="EMBL/GenBank/DDBJ databases">
        <authorList>
            <person name="Dalcin Martins P."/>
        </authorList>
    </citation>
    <scope>NUCLEOTIDE SEQUENCE</scope>
    <source>
        <strain evidence="9">MAG_39</strain>
    </source>
</reference>
<keyword evidence="6 7" id="KW-0472">Membrane</keyword>
<dbReference type="InterPro" id="IPR003004">
    <property type="entry name" value="GspF/PilC"/>
</dbReference>
<dbReference type="GO" id="GO:0005886">
    <property type="term" value="C:plasma membrane"/>
    <property type="evidence" value="ECO:0007669"/>
    <property type="project" value="UniProtKB-SubCell"/>
</dbReference>
<dbReference type="InterPro" id="IPR018076">
    <property type="entry name" value="T2SS_GspF_dom"/>
</dbReference>
<reference evidence="9" key="1">
    <citation type="journal article" date="2021" name="bioRxiv">
        <title>Unraveling nitrogen, sulfur and carbon metabolic pathways and microbial community transcriptional responses to substrate deprivation and toxicity stresses in a bioreactor mimicking anoxic brackish coastal sediment conditions.</title>
        <authorList>
            <person name="Martins P.D."/>
            <person name="Echeveste M.J."/>
            <person name="Arshad A."/>
            <person name="Kurth J."/>
            <person name="Ouboter H."/>
            <person name="Jetten M.S.M."/>
            <person name="Welte C.U."/>
        </authorList>
    </citation>
    <scope>NUCLEOTIDE SEQUENCE</scope>
    <source>
        <strain evidence="9">MAG_39</strain>
    </source>
</reference>
<protein>
    <submittedName>
        <fullName evidence="9">Type II secretion system F family protein</fullName>
    </submittedName>
</protein>
<dbReference type="InterPro" id="IPR042094">
    <property type="entry name" value="T2SS_GspF_sf"/>
</dbReference>
<evidence type="ECO:0000256" key="3">
    <source>
        <dbReference type="ARBA" id="ARBA00022475"/>
    </source>
</evidence>
<dbReference type="Gene3D" id="1.20.81.30">
    <property type="entry name" value="Type II secretion system (T2SS), domain F"/>
    <property type="match status" value="2"/>
</dbReference>
<evidence type="ECO:0000256" key="1">
    <source>
        <dbReference type="ARBA" id="ARBA00004651"/>
    </source>
</evidence>
<evidence type="ECO:0000313" key="9">
    <source>
        <dbReference type="EMBL" id="MBZ0158347.1"/>
    </source>
</evidence>
<comment type="similarity">
    <text evidence="2">Belongs to the GSP F family.</text>
</comment>
<proteinExistence type="inferred from homology"/>
<dbReference type="PANTHER" id="PTHR30012:SF0">
    <property type="entry name" value="TYPE II SECRETION SYSTEM PROTEIN F-RELATED"/>
    <property type="match status" value="1"/>
</dbReference>
<comment type="subcellular location">
    <subcellularLocation>
        <location evidence="1">Cell membrane</location>
        <topology evidence="1">Multi-pass membrane protein</topology>
    </subcellularLocation>
</comment>
<evidence type="ECO:0000256" key="4">
    <source>
        <dbReference type="ARBA" id="ARBA00022692"/>
    </source>
</evidence>
<comment type="caution">
    <text evidence="9">The sequence shown here is derived from an EMBL/GenBank/DDBJ whole genome shotgun (WGS) entry which is preliminary data.</text>
</comment>
<evidence type="ECO:0000256" key="6">
    <source>
        <dbReference type="ARBA" id="ARBA00023136"/>
    </source>
</evidence>
<feature type="transmembrane region" description="Helical" evidence="7">
    <location>
        <begin position="364"/>
        <end position="388"/>
    </location>
</feature>
<feature type="domain" description="Type II secretion system protein GspF" evidence="8">
    <location>
        <begin position="273"/>
        <end position="386"/>
    </location>
</feature>
<keyword evidence="4 7" id="KW-0812">Transmembrane</keyword>
<gene>
    <name evidence="9" type="ORF">K8I29_19290</name>
</gene>
<sequence>MATIFTAKYILNGKGIQKDFFLPDEGSVRSAIWQQGGITLSIRERDVVQYRRPWVRIDKEEKIRFLHAVSLHAETFAPAKALMMTIESEQDTGKRIEYERALEVINGGGYFSEAIMQLGMFDKAVVAILKEGEETGTLKKAIVDAIDYLESRKRVWKEFRAAAGWLGIDVISALLSVVGMQFGFLPWLEKSGAMGQGGAKAGQLKEAIRLAYVCNEVLLAIAFFVMSVALFLAVGTYLKKGAIRDHVERAFIRFPFLRSVILDGTFADTFFILGRMLKGGVDLLSALQAASEATSIPAVIQYWRTVRGRIFDGTTTHRAFESKLITDAERKVLSAHQNNTQLGDLLLSMAETRGYSYQRGLRRLVRAAGVSTVLFITASMGSALYVSYIQNQGITEQMRYLGEGGM</sequence>
<dbReference type="Pfam" id="PF00482">
    <property type="entry name" value="T2SSF"/>
    <property type="match status" value="2"/>
</dbReference>
<dbReference type="AlphaFoldDB" id="A0A953M3K8"/>
<keyword evidence="3" id="KW-1003">Cell membrane</keyword>
<feature type="transmembrane region" description="Helical" evidence="7">
    <location>
        <begin position="162"/>
        <end position="184"/>
    </location>
</feature>
<evidence type="ECO:0000259" key="8">
    <source>
        <dbReference type="Pfam" id="PF00482"/>
    </source>
</evidence>
<feature type="domain" description="Type II secretion system protein GspF" evidence="8">
    <location>
        <begin position="79"/>
        <end position="180"/>
    </location>
</feature>
<evidence type="ECO:0000256" key="2">
    <source>
        <dbReference type="ARBA" id="ARBA00005745"/>
    </source>
</evidence>
<dbReference type="EMBL" id="JAIOIV010000148">
    <property type="protein sequence ID" value="MBZ0158347.1"/>
    <property type="molecule type" value="Genomic_DNA"/>
</dbReference>
<evidence type="ECO:0000256" key="5">
    <source>
        <dbReference type="ARBA" id="ARBA00022989"/>
    </source>
</evidence>
<accession>A0A953M3K8</accession>
<dbReference type="Proteomes" id="UP000705867">
    <property type="component" value="Unassembled WGS sequence"/>
</dbReference>
<name>A0A953M3K8_9BACT</name>
<feature type="transmembrane region" description="Helical" evidence="7">
    <location>
        <begin position="217"/>
        <end position="238"/>
    </location>
</feature>